<feature type="transmembrane region" description="Helical" evidence="1">
    <location>
        <begin position="319"/>
        <end position="336"/>
    </location>
</feature>
<dbReference type="InterPro" id="IPR010640">
    <property type="entry name" value="Low_temperature_requirement_A"/>
</dbReference>
<proteinExistence type="predicted"/>
<dbReference type="Pfam" id="PF06772">
    <property type="entry name" value="LtrA"/>
    <property type="match status" value="1"/>
</dbReference>
<dbReference type="Proteomes" id="UP000704341">
    <property type="component" value="Unassembled WGS sequence"/>
</dbReference>
<dbReference type="PANTHER" id="PTHR36840">
    <property type="entry name" value="BLL5714 PROTEIN"/>
    <property type="match status" value="1"/>
</dbReference>
<keyword evidence="3" id="KW-1185">Reference proteome</keyword>
<feature type="transmembrane region" description="Helical" evidence="1">
    <location>
        <begin position="38"/>
        <end position="60"/>
    </location>
</feature>
<organism evidence="2 3">
    <name type="scientific">Limosilactobacillus walteri</name>
    <dbReference type="NCBI Taxonomy" id="2268022"/>
    <lineage>
        <taxon>Bacteria</taxon>
        <taxon>Bacillati</taxon>
        <taxon>Bacillota</taxon>
        <taxon>Bacilli</taxon>
        <taxon>Lactobacillales</taxon>
        <taxon>Lactobacillaceae</taxon>
        <taxon>Limosilactobacillus</taxon>
    </lineage>
</organism>
<feature type="transmembrane region" description="Helical" evidence="1">
    <location>
        <begin position="101"/>
        <end position="122"/>
    </location>
</feature>
<feature type="transmembrane region" description="Helical" evidence="1">
    <location>
        <begin position="192"/>
        <end position="212"/>
    </location>
</feature>
<feature type="transmembrane region" description="Helical" evidence="1">
    <location>
        <begin position="161"/>
        <end position="180"/>
    </location>
</feature>
<keyword evidence="1" id="KW-1133">Transmembrane helix</keyword>
<dbReference type="RefSeq" id="WP_191668642.1">
    <property type="nucleotide sequence ID" value="NZ_QORN01000057.1"/>
</dbReference>
<accession>A0ABR8P9Z2</accession>
<feature type="transmembrane region" description="Helical" evidence="1">
    <location>
        <begin position="72"/>
        <end position="89"/>
    </location>
</feature>
<evidence type="ECO:0000256" key="1">
    <source>
        <dbReference type="SAM" id="Phobius"/>
    </source>
</evidence>
<name>A0ABR8P9Z2_9LACO</name>
<keyword evidence="1" id="KW-0472">Membrane</keyword>
<keyword evidence="1" id="KW-0812">Transmembrane</keyword>
<gene>
    <name evidence="2" type="ORF">DTK66_10555</name>
</gene>
<reference evidence="2 3" key="1">
    <citation type="submission" date="2018-07" db="EMBL/GenBank/DDBJ databases">
        <title>Phylogenomic Insights into understanding Host Adaptation of Lactobacillus reuteri by a novel species, Lactobacillus spp. M31.</title>
        <authorList>
            <person name="Sharma S."/>
            <person name="Patil P."/>
            <person name="Korpole S."/>
            <person name="Patil P.B."/>
        </authorList>
    </citation>
    <scope>NUCLEOTIDE SEQUENCE [LARGE SCALE GENOMIC DNA]</scope>
    <source>
        <strain evidence="2 3">M31</strain>
    </source>
</reference>
<feature type="transmembrane region" description="Helical" evidence="1">
    <location>
        <begin position="342"/>
        <end position="363"/>
    </location>
</feature>
<dbReference type="PANTHER" id="PTHR36840:SF1">
    <property type="entry name" value="BLL5714 PROTEIN"/>
    <property type="match status" value="1"/>
</dbReference>
<evidence type="ECO:0000313" key="3">
    <source>
        <dbReference type="Proteomes" id="UP000704341"/>
    </source>
</evidence>
<feature type="transmembrane region" description="Helical" evidence="1">
    <location>
        <begin position="257"/>
        <end position="276"/>
    </location>
</feature>
<sequence>MAKEITKKVSLVELFYDLVFVYMVSRATGLIHHVHHGIIGLPTLGIFALVMIIFINSWMVQMVFTNRYGKSSITNIIFSFIDMAIILYMSNAFTATFDRHLSTFFVAAGLLSLTLCLQYLIVYWQTKTQTDRQITQAFSGILAFRAMTLFVGGIFPNRIGITIALVGVLISWIAPGFTGKYTRKHPIVFSHLLERLTALIIVMFGETIIGIADYFTRESLSPQSIMIFITVAALFFTYIVEFDHLIDEYQTNQTGNLMIYLHYFILFGLSLITVALKFISEPEAHSDFSVGCLYLGLILFYIGLIIANYYNKIKVTKDVIACFVITTLLGLVFSLWKPTFTLIVVTITIVVLINAIVLTCFNIRNSNG</sequence>
<protein>
    <submittedName>
        <fullName evidence="2">Low temperature requirement protein A</fullName>
    </submittedName>
</protein>
<feature type="transmembrane region" description="Helical" evidence="1">
    <location>
        <begin position="134"/>
        <end position="155"/>
    </location>
</feature>
<feature type="transmembrane region" description="Helical" evidence="1">
    <location>
        <begin position="224"/>
        <end position="245"/>
    </location>
</feature>
<evidence type="ECO:0000313" key="2">
    <source>
        <dbReference type="EMBL" id="MBD5807509.1"/>
    </source>
</evidence>
<comment type="caution">
    <text evidence="2">The sequence shown here is derived from an EMBL/GenBank/DDBJ whole genome shotgun (WGS) entry which is preliminary data.</text>
</comment>
<feature type="transmembrane region" description="Helical" evidence="1">
    <location>
        <begin position="12"/>
        <end position="32"/>
    </location>
</feature>
<feature type="transmembrane region" description="Helical" evidence="1">
    <location>
        <begin position="288"/>
        <end position="307"/>
    </location>
</feature>
<dbReference type="EMBL" id="QORN01000057">
    <property type="protein sequence ID" value="MBD5807509.1"/>
    <property type="molecule type" value="Genomic_DNA"/>
</dbReference>